<dbReference type="SUPFAM" id="SSF46894">
    <property type="entry name" value="C-terminal effector domain of the bipartite response regulators"/>
    <property type="match status" value="1"/>
</dbReference>
<dbReference type="Gene3D" id="1.10.10.10">
    <property type="entry name" value="Winged helix-like DNA-binding domain superfamily/Winged helix DNA-binding domain"/>
    <property type="match status" value="1"/>
</dbReference>
<evidence type="ECO:0000313" key="3">
    <source>
        <dbReference type="Proteomes" id="UP000054600"/>
    </source>
</evidence>
<dbReference type="InterPro" id="IPR016032">
    <property type="entry name" value="Sig_transdc_resp-reg_C-effctor"/>
</dbReference>
<dbReference type="PATRIC" id="fig|1122169.6.peg.3283"/>
<dbReference type="STRING" id="1122169.Lsha_2858"/>
<dbReference type="GO" id="GO:0006355">
    <property type="term" value="P:regulation of DNA-templated transcription"/>
    <property type="evidence" value="ECO:0007669"/>
    <property type="project" value="InterPro"/>
</dbReference>
<feature type="domain" description="HTH luxR-type" evidence="1">
    <location>
        <begin position="194"/>
        <end position="259"/>
    </location>
</feature>
<organism evidence="2 3">
    <name type="scientific">Legionella shakespearei DSM 23087</name>
    <dbReference type="NCBI Taxonomy" id="1122169"/>
    <lineage>
        <taxon>Bacteria</taxon>
        <taxon>Pseudomonadati</taxon>
        <taxon>Pseudomonadota</taxon>
        <taxon>Gammaproteobacteria</taxon>
        <taxon>Legionellales</taxon>
        <taxon>Legionellaceae</taxon>
        <taxon>Legionella</taxon>
    </lineage>
</organism>
<sequence>MEKDKVIKEFLRISTDLSELAKPLEQASITCFSYLKNFKHQAQINLSSQPQWIDDYYSLQLYKSSEYEGSPINYNEELSLWSSVNMDSSVIRHGKDYFNSDHGITLINKSEQGTEFYFFSGASDDLSMHNKLINNVNFLKHFVLYFKDKMSNELNALERDKCFIQKPYNAQNDYNLKITSDDVSLKVNRLHLNINNQEVRFSPRETECIRQLLKFKTAGQLAESMSVTIRTVECFIEQIKRKMNVYSKQELLEKLINLREFL</sequence>
<dbReference type="eggNOG" id="COG2771">
    <property type="taxonomic scope" value="Bacteria"/>
</dbReference>
<accession>A0A0W0YI05</accession>
<dbReference type="RefSeq" id="WP_018576383.1">
    <property type="nucleotide sequence ID" value="NZ_KB892385.1"/>
</dbReference>
<reference evidence="2 3" key="1">
    <citation type="submission" date="2015-11" db="EMBL/GenBank/DDBJ databases">
        <title>Genomic analysis of 38 Legionella species identifies large and diverse effector repertoires.</title>
        <authorList>
            <person name="Burstein D."/>
            <person name="Amaro F."/>
            <person name="Zusman T."/>
            <person name="Lifshitz Z."/>
            <person name="Cohen O."/>
            <person name="Gilbert J.A."/>
            <person name="Pupko T."/>
            <person name="Shuman H.A."/>
            <person name="Segal G."/>
        </authorList>
    </citation>
    <scope>NUCLEOTIDE SEQUENCE [LARGE SCALE GENOMIC DNA]</scope>
    <source>
        <strain evidence="2 3">ATCC 49655</strain>
    </source>
</reference>
<dbReference type="SMART" id="SM00421">
    <property type="entry name" value="HTH_LUXR"/>
    <property type="match status" value="1"/>
</dbReference>
<protein>
    <submittedName>
        <fullName evidence="2">Bacterial regulatory protein, luxR family</fullName>
    </submittedName>
</protein>
<proteinExistence type="predicted"/>
<comment type="caution">
    <text evidence="2">The sequence shown here is derived from an EMBL/GenBank/DDBJ whole genome shotgun (WGS) entry which is preliminary data.</text>
</comment>
<dbReference type="CDD" id="cd06170">
    <property type="entry name" value="LuxR_C_like"/>
    <property type="match status" value="1"/>
</dbReference>
<dbReference type="InterPro" id="IPR000792">
    <property type="entry name" value="Tscrpt_reg_LuxR_C"/>
</dbReference>
<dbReference type="EMBL" id="LNYW01000074">
    <property type="protein sequence ID" value="KTD56459.1"/>
    <property type="molecule type" value="Genomic_DNA"/>
</dbReference>
<dbReference type="GO" id="GO:0003677">
    <property type="term" value="F:DNA binding"/>
    <property type="evidence" value="ECO:0007669"/>
    <property type="project" value="InterPro"/>
</dbReference>
<evidence type="ECO:0000313" key="2">
    <source>
        <dbReference type="EMBL" id="KTD56459.1"/>
    </source>
</evidence>
<dbReference type="Pfam" id="PF00196">
    <property type="entry name" value="GerE"/>
    <property type="match status" value="1"/>
</dbReference>
<dbReference type="PROSITE" id="PS50043">
    <property type="entry name" value="HTH_LUXR_2"/>
    <property type="match status" value="1"/>
</dbReference>
<gene>
    <name evidence="2" type="ORF">Lsha_2858</name>
</gene>
<name>A0A0W0YI05_9GAMM</name>
<dbReference type="Proteomes" id="UP000054600">
    <property type="component" value="Unassembled WGS sequence"/>
</dbReference>
<dbReference type="AlphaFoldDB" id="A0A0W0YI05"/>
<keyword evidence="3" id="KW-1185">Reference proteome</keyword>
<dbReference type="OrthoDB" id="5650388at2"/>
<evidence type="ECO:0000259" key="1">
    <source>
        <dbReference type="PROSITE" id="PS50043"/>
    </source>
</evidence>
<dbReference type="InterPro" id="IPR036388">
    <property type="entry name" value="WH-like_DNA-bd_sf"/>
</dbReference>